<name>A7S9X8_NEMVE</name>
<dbReference type="GO" id="GO:0007411">
    <property type="term" value="P:axon guidance"/>
    <property type="evidence" value="ECO:0000318"/>
    <property type="project" value="GO_Central"/>
</dbReference>
<feature type="disulfide bond" evidence="14">
    <location>
        <begin position="985"/>
        <end position="994"/>
    </location>
</feature>
<dbReference type="PRINTS" id="PR00011">
    <property type="entry name" value="EGFLAMININ"/>
</dbReference>
<evidence type="ECO:0000256" key="2">
    <source>
        <dbReference type="ARBA" id="ARBA00006373"/>
    </source>
</evidence>
<dbReference type="InParanoid" id="A7S9X8"/>
<evidence type="ECO:0000256" key="7">
    <source>
        <dbReference type="ARBA" id="ARBA00022869"/>
    </source>
</evidence>
<dbReference type="InterPro" id="IPR008211">
    <property type="entry name" value="Laminin_N"/>
</dbReference>
<comment type="caution">
    <text evidence="14">Lacks conserved residue(s) required for the propagation of feature annotation.</text>
</comment>
<dbReference type="FunFam" id="2.10.25.10:FF:000074">
    <property type="entry name" value="Laminin subunit alpha"/>
    <property type="match status" value="1"/>
</dbReference>
<accession>A7S9X8</accession>
<evidence type="ECO:0000313" key="20">
    <source>
        <dbReference type="EMBL" id="EDO39502.1"/>
    </source>
</evidence>
<keyword evidence="11" id="KW-0325">Glycoprotein</keyword>
<evidence type="ECO:0000256" key="13">
    <source>
        <dbReference type="ARBA" id="ARBA00065619"/>
    </source>
</evidence>
<feature type="domain" description="Laminin EGF-like" evidence="16">
    <location>
        <begin position="850"/>
        <end position="899"/>
    </location>
</feature>
<feature type="disulfide bond" evidence="14">
    <location>
        <begin position="1134"/>
        <end position="1143"/>
    </location>
</feature>
<feature type="domain" description="Laminin EGF-like" evidence="16">
    <location>
        <begin position="383"/>
        <end position="442"/>
    </location>
</feature>
<sequence length="1759" mass="194233">MIHVSLVPSSDAQASAQCAKRSCYPATGDLLVGRENKIYASSTCGLRGPEEYCVVSNLQDYGDCHICDSRPYQTNPQFSHVPKYMLSSFDGRKKDEWWQSENGRENVYLQLDLESEFHFTHLIMRFRTFRPAGMVIERSWDYGKKWQIYRYFSADCDKIFPGIPKGEPKDIDDVICTNKYSTVEPSTNGEVIFRALKSQIPIKNAYSSKVQNLLKITNIRINFTKLHTLGDDLLDPRPEIKRKYYYAVYDLVIRGSCSCYGHAEQCLPEPGQPTTPGMVYGRCNCTHNTTGKNCERCQDGYFDVPWRPADADNPNECRKCNCNGHAVKCRFDPAVYQASGNVSGGVCQDCEHNTVGRNCERCKPLHYQDPSKKFSDPDACIACNCDPTGGVNGGECEAKNDPAAGLVAGRCICKRNVGGVRCDRCKAGFFNLTTDNPDGCKACGCNPLGTIGECNPDTGRCTCKRYVEGEDCDRCASEYWGLSSTPAGCSNCACDVGGSYDNQCDKQTGQCRCRKGITGRQCERVKTGNYYPLPDHLIYESEEARAVGVSEVARQEYPKNGAATWTGDGLLDVADGTAVVYSITNIPNSGFYTPLLRYETKDAGQWRAVVQISRPDGKPLTTGACRRPSGRDEYYRNVTIALNPSRRYVTLPDDVCLEKGVSYDIRVRFVRDPVSNTRDSIFTDSIVLLPVPGSVDIFQGSEGAKRQAQFDLYQCLDYHLAASQPRPKLSDVCKKLIFSMSSVIYDGAVACNCDPKGTQRDANGTLVCDPIGGQCKCKSNVIGQRCDRCAPGSFGFSNKGCSACDCDRIGAIDNFCNILTGQCQCRNWASGRQCSLCPPNMWGFPLCRPCRCYGHASSCNPKTGVCVDCQHNTVGKNCEACAVGFYGIATKGTPNDCKRCQCPGGSSGNKFSESCYVDTSTTPPSVLCDKCQVGYTGRQCEECADGYYGNPLVPGGSCKPCSCNNNIDPTVSGNCDRLTGSCLQCLYNTAGFNCERCKPGYFGDAIARNCTSCVCDKKGTNPGFHYSCNHKTGQCNCLPDVEGKQCDRCAEGFWNLSSGKGCQQCDCCIEGSLRSMCNQITGQCQCKAGFGGPRCCECEDNFWGSPPDGCSACNCNPAGSVHLQCDRDTGKCLCKVGHIGDKCDMCAADTSGKMPQCEICGECYYQWKATLGFLSRNVTYQIDRAANLTLKTTGGAYAYDKELKELEEKLKRVQKILDAQKTKENDTKMIEAELDAATKRLREIKENTDRIANEVNSTAVKTHQANDEIARLRKLLNDLLQKADQMKNDILSVRDTNIRGAFEGIKENQRRSREAEKRVNGSLDSIDRATKNRKKIQMTLDGPPSFNQTHTKNQVDLGDLMKRIEELKRNSVELNGIVCGTPASKCGECTATNCSVCGGPGCNGTRNLAQDAVKRAKEAEDAQRMREAKANMTLKETMEAEMMVNMSRTAAETAISKAMDAQMRAQNATKRMDQLIKDILEFLAQPFPDIDMSRMLANKVLNMTLSVSPDQITKLAQDIREAWKSLTGVDEILEKTKQNLTRAEDLKRRAEEAREKALTVSDVIQNVTDALDMAANGQQLAKDAIQLAEDDIVESQGILDALLPLLDALEKKVNAAENTTNQVKTDLPAVKDAFDKNAKNLTMAEDEMKKANKESMIALQEAERLKKLFEQIKGKIDNKVGAVVNATKRVDQFKEKAKKLTNELGSKIRRIEIIERETITYENLIDELRELRKKMVALKAEVKKKYRLVTGCVPWDTEP</sequence>
<evidence type="ECO:0000256" key="3">
    <source>
        <dbReference type="ARBA" id="ARBA00022525"/>
    </source>
</evidence>
<dbReference type="SMART" id="SM00181">
    <property type="entry name" value="EGF"/>
    <property type="match status" value="7"/>
</dbReference>
<proteinExistence type="inferred from homology"/>
<dbReference type="FunFam" id="2.10.25.10:FF:000084">
    <property type="entry name" value="Laminin subunit alpha 3"/>
    <property type="match status" value="1"/>
</dbReference>
<evidence type="ECO:0000256" key="9">
    <source>
        <dbReference type="ARBA" id="ARBA00023054"/>
    </source>
</evidence>
<feature type="domain" description="Laminin EGF-like" evidence="16">
    <location>
        <begin position="443"/>
        <end position="491"/>
    </location>
</feature>
<dbReference type="SUPFAM" id="SSF57196">
    <property type="entry name" value="EGF/Laminin"/>
    <property type="match status" value="11"/>
</dbReference>
<dbReference type="FunFam" id="2.10.25.10:FF:000580">
    <property type="entry name" value="Wing blister, isoform B"/>
    <property type="match status" value="1"/>
</dbReference>
<dbReference type="Pfam" id="PF24973">
    <property type="entry name" value="EGF_LMN_ATRN"/>
    <property type="match status" value="2"/>
</dbReference>
<dbReference type="PANTHER" id="PTHR10574:SF375">
    <property type="entry name" value="LAMININ SUBUNIT BETA-1"/>
    <property type="match status" value="1"/>
</dbReference>
<dbReference type="InterPro" id="IPR002049">
    <property type="entry name" value="LE_dom"/>
</dbReference>
<feature type="domain" description="Laminin IV type B" evidence="18">
    <location>
        <begin position="531"/>
        <end position="745"/>
    </location>
</feature>
<evidence type="ECO:0000313" key="21">
    <source>
        <dbReference type="Proteomes" id="UP000001593"/>
    </source>
</evidence>
<dbReference type="EMBL" id="DS469606">
    <property type="protein sequence ID" value="EDO39502.1"/>
    <property type="molecule type" value="Genomic_DNA"/>
</dbReference>
<dbReference type="FunFam" id="2.10.25.10:FF:000135">
    <property type="entry name" value="Laminin subunit beta 4"/>
    <property type="match status" value="1"/>
</dbReference>
<organism evidence="20 21">
    <name type="scientific">Nematostella vectensis</name>
    <name type="common">Starlet sea anemone</name>
    <dbReference type="NCBI Taxonomy" id="45351"/>
    <lineage>
        <taxon>Eukaryota</taxon>
        <taxon>Metazoa</taxon>
        <taxon>Cnidaria</taxon>
        <taxon>Anthozoa</taxon>
        <taxon>Hexacorallia</taxon>
        <taxon>Actiniaria</taxon>
        <taxon>Edwardsiidae</taxon>
        <taxon>Nematostella</taxon>
    </lineage>
</organism>
<dbReference type="InterPro" id="IPR013015">
    <property type="entry name" value="Laminin_IV_B"/>
</dbReference>
<evidence type="ECO:0000256" key="8">
    <source>
        <dbReference type="ARBA" id="ARBA00022889"/>
    </source>
</evidence>
<dbReference type="GO" id="GO:0009887">
    <property type="term" value="P:animal organ morphogenesis"/>
    <property type="evidence" value="ECO:0000318"/>
    <property type="project" value="GO_Central"/>
</dbReference>
<dbReference type="GO" id="GO:0034446">
    <property type="term" value="P:substrate adhesion-dependent cell spreading"/>
    <property type="evidence" value="ECO:0000318"/>
    <property type="project" value="GO_Central"/>
</dbReference>
<dbReference type="FunFam" id="2.10.25.10:FF:000011">
    <property type="entry name" value="Cadherin EGF LAG seven-pass G-type receptor"/>
    <property type="match status" value="2"/>
</dbReference>
<dbReference type="FunFam" id="2.10.25.10:FF:000224">
    <property type="entry name" value="Usherin"/>
    <property type="match status" value="1"/>
</dbReference>
<dbReference type="Gene3D" id="2.170.300.10">
    <property type="entry name" value="Tie2 ligand-binding domain superfamily"/>
    <property type="match status" value="1"/>
</dbReference>
<keyword evidence="9 15" id="KW-0175">Coiled coil</keyword>
<feature type="disulfide bond" evidence="14">
    <location>
        <begin position="1086"/>
        <end position="1095"/>
    </location>
</feature>
<feature type="disulfide bond" evidence="14">
    <location>
        <begin position="350"/>
        <end position="359"/>
    </location>
</feature>
<feature type="disulfide bond" evidence="14">
    <location>
        <begin position="413"/>
        <end position="422"/>
    </location>
</feature>
<reference evidence="20 21" key="1">
    <citation type="journal article" date="2007" name="Science">
        <title>Sea anemone genome reveals ancestral eumetazoan gene repertoire and genomic organization.</title>
        <authorList>
            <person name="Putnam N.H."/>
            <person name="Srivastava M."/>
            <person name="Hellsten U."/>
            <person name="Dirks B."/>
            <person name="Chapman J."/>
            <person name="Salamov A."/>
            <person name="Terry A."/>
            <person name="Shapiro H."/>
            <person name="Lindquist E."/>
            <person name="Kapitonov V.V."/>
            <person name="Jurka J."/>
            <person name="Genikhovich G."/>
            <person name="Grigoriev I.V."/>
            <person name="Lucas S.M."/>
            <person name="Steele R.E."/>
            <person name="Finnerty J.R."/>
            <person name="Technau U."/>
            <person name="Martindale M.Q."/>
            <person name="Rokhsar D.S."/>
        </authorList>
    </citation>
    <scope>NUCLEOTIDE SEQUENCE [LARGE SCALE GENOMIC DNA]</scope>
    <source>
        <strain evidence="21">CH2 X CH6</strain>
    </source>
</reference>
<evidence type="ECO:0000256" key="15">
    <source>
        <dbReference type="SAM" id="Coils"/>
    </source>
</evidence>
<dbReference type="InterPro" id="IPR050440">
    <property type="entry name" value="Laminin/Netrin_ECM"/>
</dbReference>
<evidence type="ECO:0000256" key="14">
    <source>
        <dbReference type="PROSITE-ProRule" id="PRU00460"/>
    </source>
</evidence>
<evidence type="ECO:0008006" key="22">
    <source>
        <dbReference type="Google" id="ProtNLM"/>
    </source>
</evidence>
<dbReference type="PROSITE" id="PS51116">
    <property type="entry name" value="LAMININ_IVB"/>
    <property type="match status" value="1"/>
</dbReference>
<feature type="domain" description="Laminin EGF-like" evidence="16">
    <location>
        <begin position="804"/>
        <end position="849"/>
    </location>
</feature>
<gene>
    <name evidence="20" type="ORF">NEMVEDRAFT_v1g187372</name>
</gene>
<dbReference type="PROSITE" id="PS01248">
    <property type="entry name" value="EGF_LAM_1"/>
    <property type="match status" value="6"/>
</dbReference>
<dbReference type="STRING" id="45351.A7S9X8"/>
<comment type="similarity">
    <text evidence="2">Belongs to the EGF domain peptide family.</text>
</comment>
<feature type="coiled-coil region" evidence="15">
    <location>
        <begin position="1606"/>
        <end position="1748"/>
    </location>
</feature>
<dbReference type="InterPro" id="IPR003660">
    <property type="entry name" value="HAMP_dom"/>
</dbReference>
<dbReference type="PROSITE" id="PS50885">
    <property type="entry name" value="HAMP"/>
    <property type="match status" value="1"/>
</dbReference>
<feature type="disulfide bond" evidence="14">
    <location>
        <begin position="1065"/>
        <end position="1077"/>
    </location>
</feature>
<dbReference type="Gene3D" id="2.60.120.260">
    <property type="entry name" value="Galactose-binding domain-like"/>
    <property type="match status" value="1"/>
</dbReference>
<feature type="disulfide bond" evidence="14">
    <location>
        <begin position="1113"/>
        <end position="1125"/>
    </location>
</feature>
<evidence type="ECO:0000256" key="10">
    <source>
        <dbReference type="ARBA" id="ARBA00023157"/>
    </source>
</evidence>
<dbReference type="InterPro" id="IPR056863">
    <property type="entry name" value="LMN_ATRN_NET-like_EGF"/>
</dbReference>
<feature type="domain" description="Laminin EGF-like" evidence="16">
    <location>
        <begin position="1013"/>
        <end position="1064"/>
    </location>
</feature>
<dbReference type="FunFam" id="2.60.120.260:FF:000010">
    <property type="entry name" value="Laminin subunit beta 1"/>
    <property type="match status" value="1"/>
</dbReference>
<comment type="subunit">
    <text evidence="13">Laminin is a complex glycoprotein, consisting of three different polypeptide chains (alpha, beta, gamma), which are bound to each other by disulfide bonds into a cross-shaped molecule comprising one long and three short arms with globules at each end.</text>
</comment>
<dbReference type="Pfam" id="PF00055">
    <property type="entry name" value="Laminin_N"/>
    <property type="match status" value="1"/>
</dbReference>
<keyword evidence="8" id="KW-0130">Cell adhesion</keyword>
<feature type="coiled-coil region" evidence="15">
    <location>
        <begin position="1458"/>
        <end position="1485"/>
    </location>
</feature>
<dbReference type="OMA" id="ECTHNTA"/>
<dbReference type="SMART" id="SM00180">
    <property type="entry name" value="EGF_Lam"/>
    <property type="match status" value="13"/>
</dbReference>
<keyword evidence="6" id="KW-0677">Repeat</keyword>
<keyword evidence="12 14" id="KW-0424">Laminin EGF-like domain</keyword>
<feature type="coiled-coil region" evidence="15">
    <location>
        <begin position="1533"/>
        <end position="1563"/>
    </location>
</feature>
<evidence type="ECO:0000256" key="12">
    <source>
        <dbReference type="ARBA" id="ARBA00023292"/>
    </source>
</evidence>
<dbReference type="Gene3D" id="2.10.25.10">
    <property type="entry name" value="Laminin"/>
    <property type="match status" value="11"/>
</dbReference>
<keyword evidence="7" id="KW-0084">Basement membrane</keyword>
<evidence type="ECO:0000259" key="19">
    <source>
        <dbReference type="PROSITE" id="PS51117"/>
    </source>
</evidence>
<evidence type="ECO:0000256" key="6">
    <source>
        <dbReference type="ARBA" id="ARBA00022737"/>
    </source>
</evidence>
<feature type="disulfide bond" evidence="14">
    <location>
        <begin position="494"/>
        <end position="511"/>
    </location>
</feature>
<feature type="domain" description="Laminin EGF-like" evidence="16">
    <location>
        <begin position="961"/>
        <end position="1012"/>
    </location>
</feature>
<dbReference type="Proteomes" id="UP000001593">
    <property type="component" value="Unassembled WGS sequence"/>
</dbReference>
<dbReference type="SUPFAM" id="SSF57997">
    <property type="entry name" value="Tropomyosin"/>
    <property type="match status" value="1"/>
</dbReference>
<protein>
    <recommendedName>
        <fullName evidence="22">Laminin subunit beta-1</fullName>
    </recommendedName>
</protein>
<feature type="domain" description="Laminin EGF-like" evidence="16">
    <location>
        <begin position="900"/>
        <end position="960"/>
    </location>
</feature>
<feature type="disulfide bond" evidence="14">
    <location>
        <begin position="285"/>
        <end position="294"/>
    </location>
</feature>
<dbReference type="FunFam" id="2.170.300.10:FF:000001">
    <property type="entry name" value="Laminin subunit beta-1"/>
    <property type="match status" value="1"/>
</dbReference>
<keyword evidence="3" id="KW-0964">Secreted</keyword>
<evidence type="ECO:0000256" key="4">
    <source>
        <dbReference type="ARBA" id="ARBA00022530"/>
    </source>
</evidence>
<dbReference type="HOGENOM" id="CLU_001560_1_0_1"/>
<keyword evidence="10 14" id="KW-1015">Disulfide bond</keyword>
<dbReference type="PROSITE" id="PS50027">
    <property type="entry name" value="EGF_LAM_2"/>
    <property type="match status" value="13"/>
</dbReference>
<feature type="domain" description="Laminin EGF-like" evidence="16">
    <location>
        <begin position="1113"/>
        <end position="1159"/>
    </location>
</feature>
<keyword evidence="4" id="KW-0272">Extracellular matrix</keyword>
<dbReference type="GO" id="GO:0007165">
    <property type="term" value="P:signal transduction"/>
    <property type="evidence" value="ECO:0007669"/>
    <property type="project" value="InterPro"/>
</dbReference>
<evidence type="ECO:0000259" key="16">
    <source>
        <dbReference type="PROSITE" id="PS50027"/>
    </source>
</evidence>
<feature type="domain" description="Laminin N-terminal" evidence="19">
    <location>
        <begin position="19"/>
        <end position="256"/>
    </location>
</feature>
<dbReference type="Pfam" id="PF21199">
    <property type="entry name" value="LAMININ_IV_B"/>
    <property type="match status" value="1"/>
</dbReference>
<keyword evidence="5" id="KW-0732">Signal</keyword>
<feature type="domain" description="Laminin EGF-like" evidence="16">
    <location>
        <begin position="1065"/>
        <end position="1112"/>
    </location>
</feature>
<feature type="disulfide bond" evidence="14">
    <location>
        <begin position="513"/>
        <end position="522"/>
    </location>
</feature>
<dbReference type="FunFam" id="2.10.25.10:FF:000130">
    <property type="entry name" value="Laminin subunit beta 1"/>
    <property type="match status" value="1"/>
</dbReference>
<dbReference type="GO" id="GO:0009888">
    <property type="term" value="P:tissue development"/>
    <property type="evidence" value="ECO:0000318"/>
    <property type="project" value="GO_Central"/>
</dbReference>
<feature type="disulfide bond" evidence="14">
    <location>
        <begin position="475"/>
        <end position="489"/>
    </location>
</feature>
<dbReference type="SMART" id="SM00136">
    <property type="entry name" value="LamNT"/>
    <property type="match status" value="1"/>
</dbReference>
<dbReference type="PROSITE" id="PS51117">
    <property type="entry name" value="LAMININ_NTER"/>
    <property type="match status" value="1"/>
</dbReference>
<dbReference type="KEGG" id="nve:5511143"/>
<dbReference type="Pfam" id="PF00053">
    <property type="entry name" value="EGF_laminin"/>
    <property type="match status" value="11"/>
</dbReference>
<feature type="disulfide bond" evidence="14">
    <location>
        <begin position="931"/>
        <end position="940"/>
    </location>
</feature>
<feature type="domain" description="Laminin EGF-like" evidence="16">
    <location>
        <begin position="320"/>
        <end position="382"/>
    </location>
</feature>
<feature type="disulfide bond" evidence="14">
    <location>
        <begin position="492"/>
        <end position="504"/>
    </location>
</feature>
<dbReference type="PANTHER" id="PTHR10574">
    <property type="entry name" value="NETRIN/LAMININ-RELATED"/>
    <property type="match status" value="1"/>
</dbReference>
<feature type="disulfide bond" evidence="14">
    <location>
        <begin position="869"/>
        <end position="878"/>
    </location>
</feature>
<dbReference type="InterPro" id="IPR000742">
    <property type="entry name" value="EGF"/>
</dbReference>
<dbReference type="FunFam" id="2.10.25.10:FF:000033">
    <property type="entry name" value="Laminin subunit alpha 2"/>
    <property type="match status" value="1"/>
</dbReference>
<dbReference type="GO" id="GO:0016020">
    <property type="term" value="C:membrane"/>
    <property type="evidence" value="ECO:0007669"/>
    <property type="project" value="InterPro"/>
</dbReference>
<evidence type="ECO:0000256" key="1">
    <source>
        <dbReference type="ARBA" id="ARBA00004302"/>
    </source>
</evidence>
<dbReference type="GO" id="GO:0016477">
    <property type="term" value="P:cell migration"/>
    <property type="evidence" value="ECO:0000318"/>
    <property type="project" value="GO_Central"/>
</dbReference>
<feature type="disulfide bond" evidence="14">
    <location>
        <begin position="825"/>
        <end position="834"/>
    </location>
</feature>
<feature type="coiled-coil region" evidence="15">
    <location>
        <begin position="1196"/>
        <end position="1296"/>
    </location>
</feature>
<feature type="disulfide bond" evidence="14">
    <location>
        <begin position="777"/>
        <end position="786"/>
    </location>
</feature>
<feature type="disulfide bond" evidence="14">
    <location>
        <begin position="463"/>
        <end position="472"/>
    </location>
</feature>
<evidence type="ECO:0000256" key="11">
    <source>
        <dbReference type="ARBA" id="ARBA00023180"/>
    </source>
</evidence>
<dbReference type="CDD" id="cd00055">
    <property type="entry name" value="EGF_Lam"/>
    <property type="match status" value="13"/>
</dbReference>
<feature type="domain" description="Laminin EGF-like" evidence="16">
    <location>
        <begin position="257"/>
        <end position="319"/>
    </location>
</feature>
<dbReference type="GO" id="GO:0070831">
    <property type="term" value="P:basement membrane assembly"/>
    <property type="evidence" value="ECO:0000318"/>
    <property type="project" value="GO_Central"/>
</dbReference>
<feature type="disulfide bond" evidence="14">
    <location>
        <begin position="804"/>
        <end position="816"/>
    </location>
</feature>
<feature type="domain" description="Laminin EGF-like" evidence="16">
    <location>
        <begin position="492"/>
        <end position="537"/>
    </location>
</feature>
<comment type="subcellular location">
    <subcellularLocation>
        <location evidence="1">Secreted</location>
        <location evidence="1">Extracellular space</location>
        <location evidence="1">Extracellular matrix</location>
        <location evidence="1">Basement membrane</location>
    </subcellularLocation>
</comment>
<feature type="disulfide bond" evidence="14">
    <location>
        <begin position="1037"/>
        <end position="1046"/>
    </location>
</feature>
<feature type="disulfide bond" evidence="14">
    <location>
        <begin position="1115"/>
        <end position="1132"/>
    </location>
</feature>
<dbReference type="GO" id="GO:0043256">
    <property type="term" value="C:laminin complex"/>
    <property type="evidence" value="ECO:0000318"/>
    <property type="project" value="GO_Central"/>
</dbReference>
<feature type="disulfide bond" evidence="14">
    <location>
        <begin position="806"/>
        <end position="823"/>
    </location>
</feature>
<dbReference type="eggNOG" id="KOG0994">
    <property type="taxonomic scope" value="Eukaryota"/>
</dbReference>
<feature type="disulfide bond" evidence="14">
    <location>
        <begin position="1067"/>
        <end position="1084"/>
    </location>
</feature>
<feature type="domain" description="Laminin EGF-like" evidence="16">
    <location>
        <begin position="751"/>
        <end position="803"/>
    </location>
</feature>
<evidence type="ECO:0000256" key="5">
    <source>
        <dbReference type="ARBA" id="ARBA00022729"/>
    </source>
</evidence>
<evidence type="ECO:0000259" key="17">
    <source>
        <dbReference type="PROSITE" id="PS50885"/>
    </source>
</evidence>
<evidence type="ECO:0000259" key="18">
    <source>
        <dbReference type="PROSITE" id="PS51116"/>
    </source>
</evidence>
<feature type="domain" description="HAMP" evidence="17">
    <location>
        <begin position="1235"/>
        <end position="1288"/>
    </location>
</feature>
<keyword evidence="21" id="KW-1185">Reference proteome</keyword>